<accession>A0A386AZ85</accession>
<reference evidence="1" key="2">
    <citation type="journal article" date="2019" name="Mol. Phylogenet. Evol.">
        <title>Reassessment of the classification of bryopsidales (chlorophyta) based on chloroplast phylogenomic analyses.</title>
        <authorList>
            <person name="Cremen M.C."/>
            <person name="Leliaert F."/>
            <person name="West J."/>
            <person name="Lam D.W."/>
            <person name="Shimada S."/>
            <person name="Lopez-Bautista J.M."/>
            <person name="Verbruggen H."/>
        </authorList>
    </citation>
    <scope>NUCLEOTIDE SEQUENCE</scope>
</reference>
<evidence type="ECO:0000313" key="1">
    <source>
        <dbReference type="EMBL" id="AYC64760.1"/>
    </source>
</evidence>
<keyword evidence="1" id="KW-0150">Chloroplast</keyword>
<dbReference type="AlphaFoldDB" id="A0A386AZ85"/>
<gene>
    <name evidence="1" type="primary">orf137</name>
</gene>
<geneLocation type="chloroplast" evidence="1"/>
<keyword evidence="1" id="KW-0934">Plastid</keyword>
<protein>
    <submittedName>
        <fullName evidence="1">Uncharacterized protein</fullName>
    </submittedName>
</protein>
<organism evidence="1">
    <name type="scientific">Boodleopsis sp. FL1161</name>
    <dbReference type="NCBI Taxonomy" id="2364084"/>
    <lineage>
        <taxon>Eukaryota</taxon>
        <taxon>Viridiplantae</taxon>
        <taxon>Chlorophyta</taxon>
        <taxon>core chlorophytes</taxon>
        <taxon>Ulvophyceae</taxon>
        <taxon>TCBD clade</taxon>
        <taxon>Bryopsidales</taxon>
        <taxon>Halimedineae</taxon>
        <taxon>Halimedaceae</taxon>
        <taxon>Rhipileae</taxon>
        <taxon>Boodleopsis</taxon>
    </lineage>
</organism>
<name>A0A386AZ85_9CHLO</name>
<sequence length="137" mass="15632">MFYLKTKGVLTTHIKQLYNMEDIVGCIKPGIQISFFPPIYLYAYLEPHLPLSQTKCGFAVQLAYKNRFANVQINLLQQEIGGKLSLLQPKEALRQNVQISLNPNKKLDVFVHNCSSVSVQKTIFDYDSTKKNIIIIV</sequence>
<reference evidence="1" key="1">
    <citation type="submission" date="2018-07" db="EMBL/GenBank/DDBJ databases">
        <authorList>
            <person name="Quirk P.G."/>
            <person name="Krulwich T.A."/>
        </authorList>
    </citation>
    <scope>NUCLEOTIDE SEQUENCE</scope>
</reference>
<dbReference type="EMBL" id="MH591102">
    <property type="protein sequence ID" value="AYC64760.1"/>
    <property type="molecule type" value="Genomic_DNA"/>
</dbReference>
<proteinExistence type="predicted"/>